<comment type="caution">
    <text evidence="4">The sequence shown here is derived from an EMBL/GenBank/DDBJ whole genome shotgun (WGS) entry which is preliminary data.</text>
</comment>
<dbReference type="OrthoDB" id="9792240at2"/>
<dbReference type="RefSeq" id="WP_116559414.1">
    <property type="nucleotide sequence ID" value="NZ_QDKM01000008.1"/>
</dbReference>
<dbReference type="CDD" id="cd16936">
    <property type="entry name" value="HATPase_RsbW-like"/>
    <property type="match status" value="1"/>
</dbReference>
<protein>
    <submittedName>
        <fullName evidence="4">ATP-binding protein</fullName>
    </submittedName>
</protein>
<name>A0A2T8HR84_9RHOB</name>
<organism evidence="4 5">
    <name type="scientific">Pararhodobacter oceanensis</name>
    <dbReference type="NCBI Taxonomy" id="2172121"/>
    <lineage>
        <taxon>Bacteria</taxon>
        <taxon>Pseudomonadati</taxon>
        <taxon>Pseudomonadota</taxon>
        <taxon>Alphaproteobacteria</taxon>
        <taxon>Rhodobacterales</taxon>
        <taxon>Paracoccaceae</taxon>
        <taxon>Pararhodobacter</taxon>
    </lineage>
</organism>
<feature type="domain" description="Histidine kinase/HSP90-like ATPase" evidence="3">
    <location>
        <begin position="41"/>
        <end position="160"/>
    </location>
</feature>
<dbReference type="InterPro" id="IPR003594">
    <property type="entry name" value="HATPase_dom"/>
</dbReference>
<feature type="region of interest" description="Disordered" evidence="2">
    <location>
        <begin position="1"/>
        <end position="29"/>
    </location>
</feature>
<gene>
    <name evidence="4" type="ORF">DDE20_15405</name>
</gene>
<dbReference type="PANTHER" id="PTHR35526:SF3">
    <property type="entry name" value="ANTI-SIGMA-F FACTOR RSBW"/>
    <property type="match status" value="1"/>
</dbReference>
<accession>A0A2T8HR84</accession>
<keyword evidence="4" id="KW-0547">Nucleotide-binding</keyword>
<dbReference type="Pfam" id="PF13581">
    <property type="entry name" value="HATPase_c_2"/>
    <property type="match status" value="1"/>
</dbReference>
<dbReference type="GO" id="GO:0005524">
    <property type="term" value="F:ATP binding"/>
    <property type="evidence" value="ECO:0007669"/>
    <property type="project" value="UniProtKB-KW"/>
</dbReference>
<evidence type="ECO:0000259" key="3">
    <source>
        <dbReference type="Pfam" id="PF13581"/>
    </source>
</evidence>
<evidence type="ECO:0000256" key="2">
    <source>
        <dbReference type="SAM" id="MobiDB-lite"/>
    </source>
</evidence>
<proteinExistence type="predicted"/>
<evidence type="ECO:0000313" key="5">
    <source>
        <dbReference type="Proteomes" id="UP000245911"/>
    </source>
</evidence>
<keyword evidence="4" id="KW-0067">ATP-binding</keyword>
<sequence length="168" mass="17931">MTAPSPPEPAGSGAPDGNTPMDPPSLGKIFAGRFTSGDMATRRVLARVKQGLTKAGLGEEDLATVELILAEALNNVVEHAYADAPGPVELSVALQSYGLSCSIIDSGRPMPSDDAPNPDLPVIDPPIEIPEGGFGWHIIRCLTRDLEYRRDGMQNRLSMTVPLEDLER</sequence>
<dbReference type="SUPFAM" id="SSF55874">
    <property type="entry name" value="ATPase domain of HSP90 chaperone/DNA topoisomerase II/histidine kinase"/>
    <property type="match status" value="1"/>
</dbReference>
<dbReference type="PANTHER" id="PTHR35526">
    <property type="entry name" value="ANTI-SIGMA-F FACTOR RSBW-RELATED"/>
    <property type="match status" value="1"/>
</dbReference>
<dbReference type="InterPro" id="IPR050267">
    <property type="entry name" value="Anti-sigma-factor_SerPK"/>
</dbReference>
<keyword evidence="5" id="KW-1185">Reference proteome</keyword>
<dbReference type="AlphaFoldDB" id="A0A2T8HR84"/>
<evidence type="ECO:0000256" key="1">
    <source>
        <dbReference type="ARBA" id="ARBA00022527"/>
    </source>
</evidence>
<dbReference type="Proteomes" id="UP000245911">
    <property type="component" value="Unassembled WGS sequence"/>
</dbReference>
<evidence type="ECO:0000313" key="4">
    <source>
        <dbReference type="EMBL" id="PVH27893.1"/>
    </source>
</evidence>
<dbReference type="InterPro" id="IPR036890">
    <property type="entry name" value="HATPase_C_sf"/>
</dbReference>
<keyword evidence="1" id="KW-0418">Kinase</keyword>
<reference evidence="4 5" key="1">
    <citation type="submission" date="2018-04" db="EMBL/GenBank/DDBJ databases">
        <title>Pararhodobacter oceanense sp. nov., isolated from marine intertidal sediment.</title>
        <authorList>
            <person name="Wang X.-L."/>
            <person name="Du Z.-J."/>
        </authorList>
    </citation>
    <scope>NUCLEOTIDE SEQUENCE [LARGE SCALE GENOMIC DNA]</scope>
    <source>
        <strain evidence="4 5">AM505</strain>
    </source>
</reference>
<keyword evidence="1" id="KW-0723">Serine/threonine-protein kinase</keyword>
<dbReference type="GO" id="GO:0004674">
    <property type="term" value="F:protein serine/threonine kinase activity"/>
    <property type="evidence" value="ECO:0007669"/>
    <property type="project" value="UniProtKB-KW"/>
</dbReference>
<dbReference type="EMBL" id="QDKM01000008">
    <property type="protein sequence ID" value="PVH27893.1"/>
    <property type="molecule type" value="Genomic_DNA"/>
</dbReference>
<keyword evidence="1" id="KW-0808">Transferase</keyword>
<dbReference type="Gene3D" id="3.30.565.10">
    <property type="entry name" value="Histidine kinase-like ATPase, C-terminal domain"/>
    <property type="match status" value="1"/>
</dbReference>